<dbReference type="InterPro" id="IPR011010">
    <property type="entry name" value="DNA_brk_join_enz"/>
</dbReference>
<evidence type="ECO:0000313" key="2">
    <source>
        <dbReference type="EMBL" id="OBZ73566.1"/>
    </source>
</evidence>
<dbReference type="GO" id="GO:0003677">
    <property type="term" value="F:DNA binding"/>
    <property type="evidence" value="ECO:0007669"/>
    <property type="project" value="InterPro"/>
</dbReference>
<sequence>MNDVELEALLKAANTHAPNLSKRKKRSPFTVEILTSIREQFNLTDSRDAAVWACATTIFWAVARVGEFTVTKLPAFDAAVHVTRRNIREATDRSGLTETVFAIPRTKSAPGGEDVFWARQEGPTDPQAALENHLMVNNPAATEPLFGYKHQGSVRPLTRAFFLSHLSKAAERAGLQPLQGHGLRIGGTLEYLLRGVPFDVVKSKGRWASDAFTLYLRRHAEIMAPYMQAVPAVHESFVRYAMPPVR</sequence>
<evidence type="ECO:0000256" key="1">
    <source>
        <dbReference type="ARBA" id="ARBA00023172"/>
    </source>
</evidence>
<keyword evidence="1" id="KW-0233">DNA recombination</keyword>
<dbReference type="Proteomes" id="UP000092993">
    <property type="component" value="Unassembled WGS sequence"/>
</dbReference>
<dbReference type="GO" id="GO:0006310">
    <property type="term" value="P:DNA recombination"/>
    <property type="evidence" value="ECO:0007669"/>
    <property type="project" value="UniProtKB-KW"/>
</dbReference>
<dbReference type="SUPFAM" id="SSF56349">
    <property type="entry name" value="DNA breaking-rejoining enzymes"/>
    <property type="match status" value="1"/>
</dbReference>
<evidence type="ECO:0008006" key="4">
    <source>
        <dbReference type="Google" id="ProtNLM"/>
    </source>
</evidence>
<dbReference type="STRING" id="5627.A0A1C7MB42"/>
<dbReference type="InterPro" id="IPR013762">
    <property type="entry name" value="Integrase-like_cat_sf"/>
</dbReference>
<reference evidence="2 3" key="1">
    <citation type="submission" date="2016-03" db="EMBL/GenBank/DDBJ databases">
        <title>Whole genome sequencing of Grifola frondosa 9006-11.</title>
        <authorList>
            <person name="Min B."/>
            <person name="Park H."/>
            <person name="Kim J.-G."/>
            <person name="Cho H."/>
            <person name="Oh Y.-L."/>
            <person name="Kong W.-S."/>
            <person name="Choi I.-G."/>
        </authorList>
    </citation>
    <scope>NUCLEOTIDE SEQUENCE [LARGE SCALE GENOMIC DNA]</scope>
    <source>
        <strain evidence="2 3">9006-11</strain>
    </source>
</reference>
<dbReference type="PANTHER" id="PTHR34605:SF4">
    <property type="entry name" value="DNA ADENINE METHYLTRANSFERASE"/>
    <property type="match status" value="1"/>
</dbReference>
<protein>
    <recommendedName>
        <fullName evidence="4">Tyr recombinase domain-containing protein</fullName>
    </recommendedName>
</protein>
<organism evidence="2 3">
    <name type="scientific">Grifola frondosa</name>
    <name type="common">Maitake</name>
    <name type="synonym">Polyporus frondosus</name>
    <dbReference type="NCBI Taxonomy" id="5627"/>
    <lineage>
        <taxon>Eukaryota</taxon>
        <taxon>Fungi</taxon>
        <taxon>Dikarya</taxon>
        <taxon>Basidiomycota</taxon>
        <taxon>Agaricomycotina</taxon>
        <taxon>Agaricomycetes</taxon>
        <taxon>Polyporales</taxon>
        <taxon>Grifolaceae</taxon>
        <taxon>Grifola</taxon>
    </lineage>
</organism>
<dbReference type="PANTHER" id="PTHR34605">
    <property type="entry name" value="PHAGE_INTEGRASE DOMAIN-CONTAINING PROTEIN"/>
    <property type="match status" value="1"/>
</dbReference>
<dbReference type="GO" id="GO:0015074">
    <property type="term" value="P:DNA integration"/>
    <property type="evidence" value="ECO:0007669"/>
    <property type="project" value="InterPro"/>
</dbReference>
<evidence type="ECO:0000313" key="3">
    <source>
        <dbReference type="Proteomes" id="UP000092993"/>
    </source>
</evidence>
<dbReference type="Gene3D" id="1.10.443.10">
    <property type="entry name" value="Intergrase catalytic core"/>
    <property type="match status" value="1"/>
</dbReference>
<dbReference type="OrthoDB" id="2794913at2759"/>
<dbReference type="AlphaFoldDB" id="A0A1C7MB42"/>
<keyword evidence="3" id="KW-1185">Reference proteome</keyword>
<proteinExistence type="predicted"/>
<accession>A0A1C7MB42</accession>
<name>A0A1C7MB42_GRIFR</name>
<dbReference type="InterPro" id="IPR052925">
    <property type="entry name" value="Phage_Integrase-like_Recomb"/>
</dbReference>
<comment type="caution">
    <text evidence="2">The sequence shown here is derived from an EMBL/GenBank/DDBJ whole genome shotgun (WGS) entry which is preliminary data.</text>
</comment>
<dbReference type="OMA" id="WACATTI"/>
<gene>
    <name evidence="2" type="ORF">A0H81_06525</name>
</gene>
<dbReference type="EMBL" id="LUGG01000006">
    <property type="protein sequence ID" value="OBZ73566.1"/>
    <property type="molecule type" value="Genomic_DNA"/>
</dbReference>